<evidence type="ECO:0000313" key="14">
    <source>
        <dbReference type="Proteomes" id="UP000031036"/>
    </source>
</evidence>
<keyword evidence="5 11" id="KW-0479">Metal-binding</keyword>
<keyword evidence="4 11" id="KW-0540">Nuclease</keyword>
<evidence type="ECO:0000313" key="13">
    <source>
        <dbReference type="EMBL" id="KHN72111.1"/>
    </source>
</evidence>
<dbReference type="PANTHER" id="PTHR12439">
    <property type="entry name" value="PLACENTAL PROTEIN 11-RELATED"/>
    <property type="match status" value="1"/>
</dbReference>
<proteinExistence type="inferred from homology"/>
<dbReference type="GO" id="GO:0004521">
    <property type="term" value="F:RNA endonuclease activity"/>
    <property type="evidence" value="ECO:0007669"/>
    <property type="project" value="UniProtKB-UniRule"/>
</dbReference>
<evidence type="ECO:0000256" key="10">
    <source>
        <dbReference type="ARBA" id="ARBA00023239"/>
    </source>
</evidence>
<evidence type="ECO:0000256" key="11">
    <source>
        <dbReference type="RuleBase" id="RU367085"/>
    </source>
</evidence>
<dbReference type="PROSITE" id="PS51959">
    <property type="entry name" value="ENDOU"/>
    <property type="match status" value="2"/>
</dbReference>
<keyword evidence="6 11" id="KW-0255">Endonuclease</keyword>
<evidence type="ECO:0000259" key="12">
    <source>
        <dbReference type="PROSITE" id="PS51959"/>
    </source>
</evidence>
<reference evidence="13 14" key="1">
    <citation type="submission" date="2014-11" db="EMBL/GenBank/DDBJ databases">
        <title>Genetic blueprint of the zoonotic pathogen Toxocara canis.</title>
        <authorList>
            <person name="Zhu X.-Q."/>
            <person name="Korhonen P.K."/>
            <person name="Cai H."/>
            <person name="Young N.D."/>
            <person name="Nejsum P."/>
            <person name="von Samson-Himmelstjerna G."/>
            <person name="Boag P.R."/>
            <person name="Tan P."/>
            <person name="Li Q."/>
            <person name="Min J."/>
            <person name="Yang Y."/>
            <person name="Wang X."/>
            <person name="Fang X."/>
            <person name="Hall R.S."/>
            <person name="Hofmann A."/>
            <person name="Sternberg P.W."/>
            <person name="Jex A.R."/>
            <person name="Gasser R.B."/>
        </authorList>
    </citation>
    <scope>NUCLEOTIDE SEQUENCE [LARGE SCALE GENOMIC DNA]</scope>
    <source>
        <strain evidence="13">PN_DK_2014</strain>
    </source>
</reference>
<dbReference type="InterPro" id="IPR018998">
    <property type="entry name" value="EndoU_C"/>
</dbReference>
<evidence type="ECO:0000256" key="5">
    <source>
        <dbReference type="ARBA" id="ARBA00022723"/>
    </source>
</evidence>
<dbReference type="OrthoDB" id="430326at2759"/>
<comment type="subunit">
    <text evidence="3 11">Monomer.</text>
</comment>
<evidence type="ECO:0000256" key="9">
    <source>
        <dbReference type="ARBA" id="ARBA00023211"/>
    </source>
</evidence>
<keyword evidence="8 11" id="KW-0694">RNA-binding</keyword>
<comment type="cofactor">
    <cofactor evidence="1 11">
        <name>Mn(2+)</name>
        <dbReference type="ChEBI" id="CHEBI:29035"/>
    </cofactor>
</comment>
<dbReference type="GO" id="GO:0016829">
    <property type="term" value="F:lyase activity"/>
    <property type="evidence" value="ECO:0007669"/>
    <property type="project" value="UniProtKB-KW"/>
</dbReference>
<dbReference type="OMA" id="VDGQHDW"/>
<sequence length="502" mass="57144">LFTSVSNRTHEKITFVALRKLQNLYQIPDINKADRSSPLRQNAVSAFIDAIFYTNVMQSAWFFLGGAGLVSLDAKTFKKQLYDIWFEEYARGTAVGSSGFETVFVGESNDTKVIGLNNWYRFYLLEQKGDVNYHGWFDRFKDVQITLQFEWGRLQAMKNAFLMGSSPEFEIAAYTICALTEIKECILVRENNQISIKIETITPPGGTMKIKSVIITQYSGKPTTTKKTTPKPTKPPADQARLQQLVDEMRAADVDKPIDYILNWGNPATANEDVSPEPLFTFVNESLFERPVYKTLIDVYTNGGFIPDVCNAEPPLVSGDAREKLLRKFFDTYTNTTVFQLAFNYLKETNYIVDWASLKRKLWTYWFGTYTRCKGPAGSSGFEHVFIGEWKATKVDGQHCWVYFYRLEKEHKVNYYGYISHLEQLTGTTKYTWEKYLKPIGGFNIGTSPAFDFTIFSVCALTRSGGNKCRFTLDGFPVGVTSYLQDCANTNETCIATAYPTN</sequence>
<dbReference type="GO" id="GO:0003723">
    <property type="term" value="F:RNA binding"/>
    <property type="evidence" value="ECO:0007669"/>
    <property type="project" value="UniProtKB-UniRule"/>
</dbReference>
<dbReference type="GO" id="GO:0046872">
    <property type="term" value="F:metal ion binding"/>
    <property type="evidence" value="ECO:0007669"/>
    <property type="project" value="UniProtKB-UniRule"/>
</dbReference>
<organism evidence="13 14">
    <name type="scientific">Toxocara canis</name>
    <name type="common">Canine roundworm</name>
    <dbReference type="NCBI Taxonomy" id="6265"/>
    <lineage>
        <taxon>Eukaryota</taxon>
        <taxon>Metazoa</taxon>
        <taxon>Ecdysozoa</taxon>
        <taxon>Nematoda</taxon>
        <taxon>Chromadorea</taxon>
        <taxon>Rhabditida</taxon>
        <taxon>Spirurina</taxon>
        <taxon>Ascaridomorpha</taxon>
        <taxon>Ascaridoidea</taxon>
        <taxon>Toxocaridae</taxon>
        <taxon>Toxocara</taxon>
    </lineage>
</organism>
<keyword evidence="14" id="KW-1185">Reference proteome</keyword>
<dbReference type="Pfam" id="PF09412">
    <property type="entry name" value="XendoU"/>
    <property type="match status" value="2"/>
</dbReference>
<comment type="caution">
    <text evidence="13">The sequence shown here is derived from an EMBL/GenBank/DDBJ whole genome shotgun (WGS) entry which is preliminary data.</text>
</comment>
<dbReference type="AlphaFoldDB" id="A0A0B2UM67"/>
<evidence type="ECO:0000256" key="2">
    <source>
        <dbReference type="ARBA" id="ARBA00010168"/>
    </source>
</evidence>
<dbReference type="EMBL" id="JPKZ01003300">
    <property type="protein sequence ID" value="KHN72111.1"/>
    <property type="molecule type" value="Genomic_DNA"/>
</dbReference>
<dbReference type="PANTHER" id="PTHR12439:SF42">
    <property type="entry name" value="ENDORIBONUCLEASE-RELATED"/>
    <property type="match status" value="1"/>
</dbReference>
<evidence type="ECO:0000256" key="4">
    <source>
        <dbReference type="ARBA" id="ARBA00022722"/>
    </source>
</evidence>
<keyword evidence="10" id="KW-0456">Lyase</keyword>
<evidence type="ECO:0000256" key="3">
    <source>
        <dbReference type="ARBA" id="ARBA00011245"/>
    </source>
</evidence>
<evidence type="ECO:0000256" key="6">
    <source>
        <dbReference type="ARBA" id="ARBA00022759"/>
    </source>
</evidence>
<feature type="domain" description="EndoU" evidence="12">
    <location>
        <begin position="238"/>
        <end position="502"/>
    </location>
</feature>
<feature type="domain" description="EndoU" evidence="12">
    <location>
        <begin position="1"/>
        <end position="219"/>
    </location>
</feature>
<dbReference type="InterPro" id="IPR037227">
    <property type="entry name" value="EndoU-like"/>
</dbReference>
<protein>
    <submittedName>
        <fullName evidence="13">Poly(U)-specific endoribonuclease-like protein</fullName>
    </submittedName>
</protein>
<dbReference type="SUPFAM" id="SSF142877">
    <property type="entry name" value="EndoU-like"/>
    <property type="match status" value="2"/>
</dbReference>
<evidence type="ECO:0000256" key="1">
    <source>
        <dbReference type="ARBA" id="ARBA00001936"/>
    </source>
</evidence>
<dbReference type="InterPro" id="IPR039787">
    <property type="entry name" value="ENDOU"/>
</dbReference>
<evidence type="ECO:0000256" key="7">
    <source>
        <dbReference type="ARBA" id="ARBA00022801"/>
    </source>
</evidence>
<dbReference type="Proteomes" id="UP000031036">
    <property type="component" value="Unassembled WGS sequence"/>
</dbReference>
<gene>
    <name evidence="13" type="primary">K02A11.3</name>
    <name evidence="13" type="ORF">Tcan_07286</name>
</gene>
<dbReference type="GO" id="GO:0016787">
    <property type="term" value="F:hydrolase activity"/>
    <property type="evidence" value="ECO:0007669"/>
    <property type="project" value="UniProtKB-KW"/>
</dbReference>
<keyword evidence="7 11" id="KW-0378">Hydrolase</keyword>
<feature type="non-terminal residue" evidence="13">
    <location>
        <position position="1"/>
    </location>
</feature>
<keyword evidence="9 11" id="KW-0464">Manganese</keyword>
<dbReference type="CDD" id="cd21159">
    <property type="entry name" value="XendoU"/>
    <property type="match status" value="2"/>
</dbReference>
<comment type="similarity">
    <text evidence="2 11">Belongs to the ENDOU family.</text>
</comment>
<evidence type="ECO:0000256" key="8">
    <source>
        <dbReference type="ARBA" id="ARBA00022884"/>
    </source>
</evidence>
<name>A0A0B2UM67_TOXCA</name>
<accession>A0A0B2UM67</accession>